<dbReference type="Proteomes" id="UP001283361">
    <property type="component" value="Unassembled WGS sequence"/>
</dbReference>
<evidence type="ECO:0000313" key="2">
    <source>
        <dbReference type="Proteomes" id="UP001283361"/>
    </source>
</evidence>
<accession>A0AAE1A0B1</accession>
<protein>
    <submittedName>
        <fullName evidence="1">Uncharacterized protein</fullName>
    </submittedName>
</protein>
<evidence type="ECO:0000313" key="1">
    <source>
        <dbReference type="EMBL" id="KAK3778880.1"/>
    </source>
</evidence>
<name>A0AAE1A0B1_9GAST</name>
<sequence>MSFKARDISVFTAAYTIQDIHSQLRSTNPTVGDEACRDEDDLYNKSDKTFLSIERMVHPESAASSNDMSTVYRRTPSLINDDFGCHLRLGEMALLQGSGQTEVKKFSRRMVACGGI</sequence>
<dbReference type="EMBL" id="JAWDGP010002895">
    <property type="protein sequence ID" value="KAK3778880.1"/>
    <property type="molecule type" value="Genomic_DNA"/>
</dbReference>
<organism evidence="1 2">
    <name type="scientific">Elysia crispata</name>
    <name type="common">lettuce slug</name>
    <dbReference type="NCBI Taxonomy" id="231223"/>
    <lineage>
        <taxon>Eukaryota</taxon>
        <taxon>Metazoa</taxon>
        <taxon>Spiralia</taxon>
        <taxon>Lophotrochozoa</taxon>
        <taxon>Mollusca</taxon>
        <taxon>Gastropoda</taxon>
        <taxon>Heterobranchia</taxon>
        <taxon>Euthyneura</taxon>
        <taxon>Panpulmonata</taxon>
        <taxon>Sacoglossa</taxon>
        <taxon>Placobranchoidea</taxon>
        <taxon>Plakobranchidae</taxon>
        <taxon>Elysia</taxon>
    </lineage>
</organism>
<reference evidence="1" key="1">
    <citation type="journal article" date="2023" name="G3 (Bethesda)">
        <title>A reference genome for the long-term kleptoplast-retaining sea slug Elysia crispata morphotype clarki.</title>
        <authorList>
            <person name="Eastman K.E."/>
            <person name="Pendleton A.L."/>
            <person name="Shaikh M.A."/>
            <person name="Suttiyut T."/>
            <person name="Ogas R."/>
            <person name="Tomko P."/>
            <person name="Gavelis G."/>
            <person name="Widhalm J.R."/>
            <person name="Wisecaver J.H."/>
        </authorList>
    </citation>
    <scope>NUCLEOTIDE SEQUENCE</scope>
    <source>
        <strain evidence="1">ECLA1</strain>
    </source>
</reference>
<proteinExistence type="predicted"/>
<dbReference type="AlphaFoldDB" id="A0AAE1A0B1"/>
<gene>
    <name evidence="1" type="ORF">RRG08_013144</name>
</gene>
<keyword evidence="2" id="KW-1185">Reference proteome</keyword>
<comment type="caution">
    <text evidence="1">The sequence shown here is derived from an EMBL/GenBank/DDBJ whole genome shotgun (WGS) entry which is preliminary data.</text>
</comment>